<accession>A0A143BMC3</accession>
<evidence type="ECO:0000256" key="3">
    <source>
        <dbReference type="ARBA" id="ARBA00023004"/>
    </source>
</evidence>
<sequence length="178" mass="19179">MSDTNHAPDRRNFVTKAAAVVVGGLISVVAPVAGLFTVFDPLRRKSDTRGLVRVASLASLPESGEPRKFPVLDTLIDAWNKTENVPVGSVYLQKTGDNTVRVLNSVCPHLGCSVGYNASSHGYFCPCHRSSFALDGAIADPKSPSPRGMDELEAIVKDGEVWVKFQNFRKGSPDKIPV</sequence>
<dbReference type="PROSITE" id="PS51296">
    <property type="entry name" value="RIESKE"/>
    <property type="match status" value="1"/>
</dbReference>
<dbReference type="RefSeq" id="WP_026850942.1">
    <property type="nucleotide sequence ID" value="NZ_CP011454.1"/>
</dbReference>
<proteinExistence type="predicted"/>
<feature type="transmembrane region" description="Helical" evidence="5">
    <location>
        <begin position="17"/>
        <end position="39"/>
    </location>
</feature>
<keyword evidence="8" id="KW-1185">Reference proteome</keyword>
<keyword evidence="2" id="KW-0479">Metal-binding</keyword>
<name>A0A143BMC3_9BACT</name>
<reference evidence="7 8" key="2">
    <citation type="journal article" date="2016" name="Environ. Microbiol. Rep.">
        <title>Metagenomic evidence for the presence of phototrophic Gemmatimonadetes bacteria in diverse environments.</title>
        <authorList>
            <person name="Zeng Y."/>
            <person name="Baumbach J."/>
            <person name="Barbosa E.G."/>
            <person name="Azevedo V."/>
            <person name="Zhang C."/>
            <person name="Koblizek M."/>
        </authorList>
    </citation>
    <scope>NUCLEOTIDE SEQUENCE [LARGE SCALE GENOMIC DNA]</scope>
    <source>
        <strain evidence="7 8">AP64</strain>
    </source>
</reference>
<evidence type="ECO:0000256" key="2">
    <source>
        <dbReference type="ARBA" id="ARBA00022723"/>
    </source>
</evidence>
<evidence type="ECO:0000313" key="8">
    <source>
        <dbReference type="Proteomes" id="UP000076404"/>
    </source>
</evidence>
<gene>
    <name evidence="7" type="ORF">GEMMAAP_18610</name>
</gene>
<dbReference type="STRING" id="1379270.GEMMAAP_18610"/>
<dbReference type="InterPro" id="IPR036922">
    <property type="entry name" value="Rieske_2Fe-2S_sf"/>
</dbReference>
<dbReference type="GO" id="GO:0046872">
    <property type="term" value="F:metal ion binding"/>
    <property type="evidence" value="ECO:0007669"/>
    <property type="project" value="UniProtKB-KW"/>
</dbReference>
<dbReference type="Proteomes" id="UP000076404">
    <property type="component" value="Chromosome"/>
</dbReference>
<dbReference type="AlphaFoldDB" id="A0A143BMC3"/>
<protein>
    <submittedName>
        <fullName evidence="7">(2Fe-2S)-binding protein</fullName>
    </submittedName>
</protein>
<keyword evidence="4" id="KW-0411">Iron-sulfur</keyword>
<evidence type="ECO:0000256" key="5">
    <source>
        <dbReference type="SAM" id="Phobius"/>
    </source>
</evidence>
<evidence type="ECO:0000313" key="7">
    <source>
        <dbReference type="EMBL" id="AMW06249.1"/>
    </source>
</evidence>
<evidence type="ECO:0000259" key="6">
    <source>
        <dbReference type="PROSITE" id="PS51296"/>
    </source>
</evidence>
<dbReference type="InterPro" id="IPR017941">
    <property type="entry name" value="Rieske_2Fe-2S"/>
</dbReference>
<organism evidence="7 8">
    <name type="scientific">Gemmatimonas phototrophica</name>
    <dbReference type="NCBI Taxonomy" id="1379270"/>
    <lineage>
        <taxon>Bacteria</taxon>
        <taxon>Pseudomonadati</taxon>
        <taxon>Gemmatimonadota</taxon>
        <taxon>Gemmatimonadia</taxon>
        <taxon>Gemmatimonadales</taxon>
        <taxon>Gemmatimonadaceae</taxon>
        <taxon>Gemmatimonas</taxon>
    </lineage>
</organism>
<keyword evidence="1" id="KW-0001">2Fe-2S</keyword>
<keyword evidence="5" id="KW-0812">Transmembrane</keyword>
<feature type="domain" description="Rieske" evidence="6">
    <location>
        <begin position="68"/>
        <end position="163"/>
    </location>
</feature>
<evidence type="ECO:0000256" key="1">
    <source>
        <dbReference type="ARBA" id="ARBA00022714"/>
    </source>
</evidence>
<dbReference type="GO" id="GO:0051537">
    <property type="term" value="F:2 iron, 2 sulfur cluster binding"/>
    <property type="evidence" value="ECO:0007669"/>
    <property type="project" value="UniProtKB-KW"/>
</dbReference>
<dbReference type="PROSITE" id="PS51318">
    <property type="entry name" value="TAT"/>
    <property type="match status" value="1"/>
</dbReference>
<dbReference type="InterPro" id="IPR006311">
    <property type="entry name" value="TAT_signal"/>
</dbReference>
<keyword evidence="5" id="KW-1133">Transmembrane helix</keyword>
<dbReference type="SUPFAM" id="SSF50022">
    <property type="entry name" value="ISP domain"/>
    <property type="match status" value="1"/>
</dbReference>
<dbReference type="Gene3D" id="2.102.10.10">
    <property type="entry name" value="Rieske [2Fe-2S] iron-sulphur domain"/>
    <property type="match status" value="1"/>
</dbReference>
<keyword evidence="5" id="KW-0472">Membrane</keyword>
<evidence type="ECO:0000256" key="4">
    <source>
        <dbReference type="ARBA" id="ARBA00023014"/>
    </source>
</evidence>
<dbReference type="EMBL" id="CP011454">
    <property type="protein sequence ID" value="AMW06249.1"/>
    <property type="molecule type" value="Genomic_DNA"/>
</dbReference>
<dbReference type="OrthoDB" id="9767869at2"/>
<dbReference type="KEGG" id="gph:GEMMAAP_18610"/>
<keyword evidence="3" id="KW-0408">Iron</keyword>
<dbReference type="Pfam" id="PF00355">
    <property type="entry name" value="Rieske"/>
    <property type="match status" value="1"/>
</dbReference>
<reference evidence="7 8" key="1">
    <citation type="journal article" date="2014" name="Proc. Natl. Acad. Sci. U.S.A.">
        <title>Functional type 2 photosynthetic reaction centers found in the rare bacterial phylum Gemmatimonadetes.</title>
        <authorList>
            <person name="Zeng Y."/>
            <person name="Feng F."/>
            <person name="Medova H."/>
            <person name="Dean J."/>
            <person name="Koblizek M."/>
        </authorList>
    </citation>
    <scope>NUCLEOTIDE SEQUENCE [LARGE SCALE GENOMIC DNA]</scope>
    <source>
        <strain evidence="7 8">AP64</strain>
    </source>
</reference>
<dbReference type="eggNOG" id="COG0723">
    <property type="taxonomic scope" value="Bacteria"/>
</dbReference>